<gene>
    <name evidence="2" type="ORF">P5673_009308</name>
</gene>
<organism evidence="2 3">
    <name type="scientific">Acropora cervicornis</name>
    <name type="common">Staghorn coral</name>
    <dbReference type="NCBI Taxonomy" id="6130"/>
    <lineage>
        <taxon>Eukaryota</taxon>
        <taxon>Metazoa</taxon>
        <taxon>Cnidaria</taxon>
        <taxon>Anthozoa</taxon>
        <taxon>Hexacorallia</taxon>
        <taxon>Scleractinia</taxon>
        <taxon>Astrocoeniina</taxon>
        <taxon>Acroporidae</taxon>
        <taxon>Acropora</taxon>
    </lineage>
</organism>
<comment type="caution">
    <text evidence="2">The sequence shown here is derived from an EMBL/GenBank/DDBJ whole genome shotgun (WGS) entry which is preliminary data.</text>
</comment>
<proteinExistence type="predicted"/>
<protein>
    <submittedName>
        <fullName evidence="2">Uncharacterized protein</fullName>
    </submittedName>
</protein>
<dbReference type="Proteomes" id="UP001249851">
    <property type="component" value="Unassembled WGS sequence"/>
</dbReference>
<evidence type="ECO:0000313" key="3">
    <source>
        <dbReference type="Proteomes" id="UP001249851"/>
    </source>
</evidence>
<dbReference type="AlphaFoldDB" id="A0AAD9QSM4"/>
<evidence type="ECO:0000256" key="1">
    <source>
        <dbReference type="SAM" id="MobiDB-lite"/>
    </source>
</evidence>
<feature type="region of interest" description="Disordered" evidence="1">
    <location>
        <begin position="28"/>
        <end position="50"/>
    </location>
</feature>
<accession>A0AAD9QSM4</accession>
<evidence type="ECO:0000313" key="2">
    <source>
        <dbReference type="EMBL" id="KAK2566648.1"/>
    </source>
</evidence>
<keyword evidence="3" id="KW-1185">Reference proteome</keyword>
<reference evidence="2" key="1">
    <citation type="journal article" date="2023" name="G3 (Bethesda)">
        <title>Whole genome assembly and annotation of the endangered Caribbean coral Acropora cervicornis.</title>
        <authorList>
            <person name="Selwyn J.D."/>
            <person name="Vollmer S.V."/>
        </authorList>
    </citation>
    <scope>NUCLEOTIDE SEQUENCE</scope>
    <source>
        <strain evidence="2">K2</strain>
    </source>
</reference>
<feature type="non-terminal residue" evidence="2">
    <location>
        <position position="70"/>
    </location>
</feature>
<sequence>MKWNAKTNRVEYTRVALEGRFTAAAATAKTATSYDEQHNQQKRDRHRNAYSGVFIKPPANKACMKVKLAD</sequence>
<dbReference type="EMBL" id="JARQWQ010000016">
    <property type="protein sequence ID" value="KAK2566648.1"/>
    <property type="molecule type" value="Genomic_DNA"/>
</dbReference>
<reference evidence="2" key="2">
    <citation type="journal article" date="2023" name="Science">
        <title>Genomic signatures of disease resistance in endangered staghorn corals.</title>
        <authorList>
            <person name="Vollmer S.V."/>
            <person name="Selwyn J.D."/>
            <person name="Despard B.A."/>
            <person name="Roesel C.L."/>
        </authorList>
    </citation>
    <scope>NUCLEOTIDE SEQUENCE</scope>
    <source>
        <strain evidence="2">K2</strain>
    </source>
</reference>
<name>A0AAD9QSM4_ACRCE</name>